<reference evidence="1" key="2">
    <citation type="submission" date="2020-09" db="EMBL/GenBank/DDBJ databases">
        <authorList>
            <person name="Sun Q."/>
            <person name="Ohkuma M."/>
        </authorList>
    </citation>
    <scope>NUCLEOTIDE SEQUENCE</scope>
    <source>
        <strain evidence="1">JCM 31311</strain>
    </source>
</reference>
<keyword evidence="2" id="KW-1185">Reference proteome</keyword>
<sequence>MHETPTLFHARWKPGTLDTLIVTTENEAAEWPLTRFQLQFGRAAVARLYLTGRADLSGPPFLHNAAD</sequence>
<evidence type="ECO:0000313" key="2">
    <source>
        <dbReference type="Proteomes" id="UP000603865"/>
    </source>
</evidence>
<dbReference type="EMBL" id="BMQL01000017">
    <property type="protein sequence ID" value="GGR14384.1"/>
    <property type="molecule type" value="Genomic_DNA"/>
</dbReference>
<dbReference type="AlphaFoldDB" id="A0A918CBK8"/>
<proteinExistence type="predicted"/>
<comment type="caution">
    <text evidence="1">The sequence shown here is derived from an EMBL/GenBank/DDBJ whole genome shotgun (WGS) entry which is preliminary data.</text>
</comment>
<protein>
    <submittedName>
        <fullName evidence="1">Uncharacterized protein</fullName>
    </submittedName>
</protein>
<evidence type="ECO:0000313" key="1">
    <source>
        <dbReference type="EMBL" id="GGR14384.1"/>
    </source>
</evidence>
<organism evidence="1 2">
    <name type="scientific">Deinococcus ruber</name>
    <dbReference type="NCBI Taxonomy" id="1848197"/>
    <lineage>
        <taxon>Bacteria</taxon>
        <taxon>Thermotogati</taxon>
        <taxon>Deinococcota</taxon>
        <taxon>Deinococci</taxon>
        <taxon>Deinococcales</taxon>
        <taxon>Deinococcaceae</taxon>
        <taxon>Deinococcus</taxon>
    </lineage>
</organism>
<dbReference type="Proteomes" id="UP000603865">
    <property type="component" value="Unassembled WGS sequence"/>
</dbReference>
<accession>A0A918CBK8</accession>
<name>A0A918CBK8_9DEIO</name>
<dbReference type="RefSeq" id="WP_189091234.1">
    <property type="nucleotide sequence ID" value="NZ_BMQL01000017.1"/>
</dbReference>
<reference evidence="1" key="1">
    <citation type="journal article" date="2014" name="Int. J. Syst. Evol. Microbiol.">
        <title>Complete genome sequence of Corynebacterium casei LMG S-19264T (=DSM 44701T), isolated from a smear-ripened cheese.</title>
        <authorList>
            <consortium name="US DOE Joint Genome Institute (JGI-PGF)"/>
            <person name="Walter F."/>
            <person name="Albersmeier A."/>
            <person name="Kalinowski J."/>
            <person name="Ruckert C."/>
        </authorList>
    </citation>
    <scope>NUCLEOTIDE SEQUENCE</scope>
    <source>
        <strain evidence="1">JCM 31311</strain>
    </source>
</reference>
<gene>
    <name evidence="1" type="ORF">GCM10008957_28960</name>
</gene>